<evidence type="ECO:0000256" key="1">
    <source>
        <dbReference type="SAM" id="MobiDB-lite"/>
    </source>
</evidence>
<reference evidence="2 3" key="1">
    <citation type="submission" date="2016-09" db="EMBL/GenBank/DDBJ databases">
        <title>Xenorhabdus thuongxuanensis sp. nov. and Xenorhabdus eapokensis sp. nov., isolated from Steinernema species.</title>
        <authorList>
            <person name="Kaempfer P."/>
            <person name="Tobias N.J."/>
            <person name="Phan Ke L."/>
            <person name="Bode H.B."/>
            <person name="Glaeser S.P."/>
        </authorList>
    </citation>
    <scope>NUCLEOTIDE SEQUENCE [LARGE SCALE GENOMIC DNA]</scope>
    <source>
        <strain evidence="2 3">30TX1</strain>
    </source>
</reference>
<evidence type="ECO:0000313" key="2">
    <source>
        <dbReference type="EMBL" id="OKP07126.1"/>
    </source>
</evidence>
<feature type="region of interest" description="Disordered" evidence="1">
    <location>
        <begin position="442"/>
        <end position="513"/>
    </location>
</feature>
<feature type="compositionally biased region" description="Basic and acidic residues" evidence="1">
    <location>
        <begin position="497"/>
        <end position="507"/>
    </location>
</feature>
<dbReference type="EMBL" id="MKGR01000009">
    <property type="protein sequence ID" value="OKP07126.1"/>
    <property type="molecule type" value="Genomic_DNA"/>
</dbReference>
<sequence length="513" mass="56897">MGILDNVIGVISPGWKAARLRSRLTIKAYEAAIPSRTHRARRENRNANQLTQFGGRSLREQARWLDNNHDLVIGLLDKLEERIVGAKGIIVEPQPLLLTGLVADALAAQISQAWSAWSVSPEVTGQFTRPVLERLLVRTWLRDGEVFAQMVQGKAPDLTPTANIPFWIEALEPDFVPLDMNDTGQGICQGVTLNTWGRPTQYHVYQKLPLSGAVLGDIKTLDADNMLHLKLMRRLHQVRGNSLLSGILMRLSALKEYEDAELTAARIAAALGMYIKKGEPAMFDDGDEDAPRNIDIQPGIIYDNLKAGEEIGMIKSDRPNTNLHHFRNGQLRAVAAGSRGSYSSIARDYNGTYSAQRQELVESFEGYSILQDAFVAAITRPMYRRWLKMAIAAGVITVPPGINPHSLFNAVYSGPVMPWIDPKKEAESWRILLRGGGATESEWVRARGSNPADTKRRRKAEIDENDRLGLVFDTDPANDRGGQHAPQQTDNDNETPNDGRADNEKLVPHAGNQ</sequence>
<dbReference type="Pfam" id="PF05136">
    <property type="entry name" value="Phage_portal_2"/>
    <property type="match status" value="1"/>
</dbReference>
<comment type="caution">
    <text evidence="2">The sequence shown here is derived from an EMBL/GenBank/DDBJ whole genome shotgun (WGS) entry which is preliminary data.</text>
</comment>
<dbReference type="GO" id="GO:0019068">
    <property type="term" value="P:virion assembly"/>
    <property type="evidence" value="ECO:0007669"/>
    <property type="project" value="InterPro"/>
</dbReference>
<evidence type="ECO:0000313" key="3">
    <source>
        <dbReference type="Proteomes" id="UP000186277"/>
    </source>
</evidence>
<feature type="compositionally biased region" description="Polar residues" evidence="1">
    <location>
        <begin position="485"/>
        <end position="496"/>
    </location>
</feature>
<dbReference type="Proteomes" id="UP000186277">
    <property type="component" value="Unassembled WGS sequence"/>
</dbReference>
<dbReference type="RefSeq" id="WP_074019834.1">
    <property type="nucleotide sequence ID" value="NZ_CAWMWP010000120.1"/>
</dbReference>
<accession>A0A1Q5U3U5</accession>
<gene>
    <name evidence="2" type="ORF">Xentx_01730</name>
</gene>
<dbReference type="AlphaFoldDB" id="A0A1Q5U3U5"/>
<dbReference type="GO" id="GO:0005198">
    <property type="term" value="F:structural molecule activity"/>
    <property type="evidence" value="ECO:0007669"/>
    <property type="project" value="InterPro"/>
</dbReference>
<dbReference type="NCBIfam" id="TIGR01539">
    <property type="entry name" value="portal_lambda"/>
    <property type="match status" value="1"/>
</dbReference>
<proteinExistence type="predicted"/>
<keyword evidence="3" id="KW-1185">Reference proteome</keyword>
<dbReference type="InterPro" id="IPR006429">
    <property type="entry name" value="Phage_lambda_portal"/>
</dbReference>
<name>A0A1Q5U3U5_9GAMM</name>
<dbReference type="OrthoDB" id="622132at2"/>
<organism evidence="2 3">
    <name type="scientific">Xenorhabdus thuongxuanensis</name>
    <dbReference type="NCBI Taxonomy" id="1873484"/>
    <lineage>
        <taxon>Bacteria</taxon>
        <taxon>Pseudomonadati</taxon>
        <taxon>Pseudomonadota</taxon>
        <taxon>Gammaproteobacteria</taxon>
        <taxon>Enterobacterales</taxon>
        <taxon>Morganellaceae</taxon>
        <taxon>Xenorhabdus</taxon>
    </lineage>
</organism>
<protein>
    <submittedName>
        <fullName evidence="2">Capsid protein</fullName>
    </submittedName>
</protein>